<dbReference type="Proteomes" id="UP000270834">
    <property type="component" value="Unassembled WGS sequence"/>
</dbReference>
<reference evidence="2 3" key="1">
    <citation type="submission" date="2018-08" db="EMBL/GenBank/DDBJ databases">
        <title>Recombination of ecologically and evolutionarily significant loci maintains genetic cohesion in the Pseudomonas syringae species complex.</title>
        <authorList>
            <person name="Dillon M."/>
            <person name="Thakur S."/>
            <person name="Almeida R.N.D."/>
            <person name="Weir B.S."/>
            <person name="Guttman D.S."/>
        </authorList>
    </citation>
    <scope>NUCLEOTIDE SEQUENCE [LARGE SCALE GENOMIC DNA]</scope>
    <source>
        <strain evidence="2 3">ICMP 7846</strain>
    </source>
</reference>
<proteinExistence type="predicted"/>
<comment type="caution">
    <text evidence="2">The sequence shown here is derived from an EMBL/GenBank/DDBJ whole genome shotgun (WGS) entry which is preliminary data.</text>
</comment>
<dbReference type="EMBL" id="RBSQ01001383">
    <property type="protein sequence ID" value="RMS44897.1"/>
    <property type="molecule type" value="Genomic_DNA"/>
</dbReference>
<name>A0A3M5D714_PSEAI</name>
<dbReference type="AlphaFoldDB" id="A0A3M5D714"/>
<feature type="region of interest" description="Disordered" evidence="1">
    <location>
        <begin position="45"/>
        <end position="71"/>
    </location>
</feature>
<evidence type="ECO:0000313" key="3">
    <source>
        <dbReference type="Proteomes" id="UP000270834"/>
    </source>
</evidence>
<feature type="region of interest" description="Disordered" evidence="1">
    <location>
        <begin position="1"/>
        <end position="23"/>
    </location>
</feature>
<sequence>MRVRLPDGTGRTSHGHRRFPGGAGCGREFPWHSLDDPLDRVGVGGGVRRGAASGAHRHADQGAEEGDRQPLQFRVGHRQLEVGEAREQALDGDPPLQPGQRGADAVVHAEAVAEMAIGVAGEVEAVGIVEALGVVVGGQVGDQDVFAGGNGDPVQFYVFHGEAQHRGAHRAVVADQFFHGVGQEFRLRPQQRQLLRVDQQGDQRVADHVHGGLEAAHHQQVGHGDEFRLAQLAALVGGLHQPAVDVVGRLPALGLEQHAQVVDLRIGQGLGLLRRQQFRLALPGLAGVFALSLGNAQQLEDHRDGQRDREVGHQVGLFAAGHGVQQCLGDPFYMRLQALHLARGERAANQRAQAGMVRRVEVEHVVAESLADPRARAA</sequence>
<feature type="compositionally biased region" description="Basic and acidic residues" evidence="1">
    <location>
        <begin position="57"/>
        <end position="68"/>
    </location>
</feature>
<protein>
    <submittedName>
        <fullName evidence="2">Uncharacterized protein</fullName>
    </submittedName>
</protein>
<evidence type="ECO:0000256" key="1">
    <source>
        <dbReference type="SAM" id="MobiDB-lite"/>
    </source>
</evidence>
<organism evidence="2 3">
    <name type="scientific">Pseudomonas aeruginosa</name>
    <dbReference type="NCBI Taxonomy" id="287"/>
    <lineage>
        <taxon>Bacteria</taxon>
        <taxon>Pseudomonadati</taxon>
        <taxon>Pseudomonadota</taxon>
        <taxon>Gammaproteobacteria</taxon>
        <taxon>Pseudomonadales</taxon>
        <taxon>Pseudomonadaceae</taxon>
        <taxon>Pseudomonas</taxon>
    </lineage>
</organism>
<gene>
    <name evidence="2" type="ORF">ALP65_04668</name>
</gene>
<accession>A0A3M5D714</accession>
<feature type="non-terminal residue" evidence="2">
    <location>
        <position position="378"/>
    </location>
</feature>
<evidence type="ECO:0000313" key="2">
    <source>
        <dbReference type="EMBL" id="RMS44897.1"/>
    </source>
</evidence>